<name>A0A367LHR7_9HYPO</name>
<evidence type="ECO:0000313" key="3">
    <source>
        <dbReference type="Proteomes" id="UP000253664"/>
    </source>
</evidence>
<gene>
    <name evidence="2" type="ORF">L249_8281</name>
</gene>
<sequence>MSLALALAVSVTWLSLSLVRVRQNRQPPSDACSSARLAAAVPGQKLPLPTGRLVVVEIPCGSPFVVIAFYLFPFVLPRVAISLPSLCVLCKHAAKSRIVVFVFLWGCEATVIPRATPVSSVTLARRHLGRGEGNLEHAAQASTPLSSIVSIA</sequence>
<feature type="chain" id="PRO_5016595994" description="Secreted protein" evidence="1">
    <location>
        <begin position="24"/>
        <end position="152"/>
    </location>
</feature>
<organism evidence="2 3">
    <name type="scientific">Ophiocordyceps polyrhachis-furcata BCC 54312</name>
    <dbReference type="NCBI Taxonomy" id="1330021"/>
    <lineage>
        <taxon>Eukaryota</taxon>
        <taxon>Fungi</taxon>
        <taxon>Dikarya</taxon>
        <taxon>Ascomycota</taxon>
        <taxon>Pezizomycotina</taxon>
        <taxon>Sordariomycetes</taxon>
        <taxon>Hypocreomycetidae</taxon>
        <taxon>Hypocreales</taxon>
        <taxon>Ophiocordycipitaceae</taxon>
        <taxon>Ophiocordyceps</taxon>
    </lineage>
</organism>
<keyword evidence="3" id="KW-1185">Reference proteome</keyword>
<keyword evidence="1" id="KW-0732">Signal</keyword>
<reference evidence="2 3" key="1">
    <citation type="journal article" date="2015" name="BMC Genomics">
        <title>Insights from the genome of Ophiocordyceps polyrhachis-furcata to pathogenicity and host specificity in insect fungi.</title>
        <authorList>
            <person name="Wichadakul D."/>
            <person name="Kobmoo N."/>
            <person name="Ingsriswang S."/>
            <person name="Tangphatsornruang S."/>
            <person name="Chantasingh D."/>
            <person name="Luangsa-ard J.J."/>
            <person name="Eurwilaichitr L."/>
        </authorList>
    </citation>
    <scope>NUCLEOTIDE SEQUENCE [LARGE SCALE GENOMIC DNA]</scope>
    <source>
        <strain evidence="2 3">BCC 54312</strain>
    </source>
</reference>
<proteinExistence type="predicted"/>
<protein>
    <recommendedName>
        <fullName evidence="4">Secreted protein</fullName>
    </recommendedName>
</protein>
<evidence type="ECO:0008006" key="4">
    <source>
        <dbReference type="Google" id="ProtNLM"/>
    </source>
</evidence>
<dbReference type="AlphaFoldDB" id="A0A367LHR7"/>
<accession>A0A367LHR7</accession>
<dbReference type="Proteomes" id="UP000253664">
    <property type="component" value="Unassembled WGS sequence"/>
</dbReference>
<comment type="caution">
    <text evidence="2">The sequence shown here is derived from an EMBL/GenBank/DDBJ whole genome shotgun (WGS) entry which is preliminary data.</text>
</comment>
<evidence type="ECO:0000313" key="2">
    <source>
        <dbReference type="EMBL" id="RCI13792.1"/>
    </source>
</evidence>
<dbReference type="EMBL" id="LKCN02000005">
    <property type="protein sequence ID" value="RCI13792.1"/>
    <property type="molecule type" value="Genomic_DNA"/>
</dbReference>
<evidence type="ECO:0000256" key="1">
    <source>
        <dbReference type="SAM" id="SignalP"/>
    </source>
</evidence>
<feature type="signal peptide" evidence="1">
    <location>
        <begin position="1"/>
        <end position="23"/>
    </location>
</feature>